<keyword evidence="2 3" id="KW-0378">Hydrolase</keyword>
<evidence type="ECO:0000313" key="5">
    <source>
        <dbReference type="EMBL" id="BCX82179.1"/>
    </source>
</evidence>
<evidence type="ECO:0000256" key="1">
    <source>
        <dbReference type="ARBA" id="ARBA00001946"/>
    </source>
</evidence>
<dbReference type="KEGG" id="mcau:MIT9_P1764"/>
<dbReference type="Pfam" id="PF00293">
    <property type="entry name" value="NUDIX"/>
    <property type="match status" value="1"/>
</dbReference>
<evidence type="ECO:0000313" key="6">
    <source>
        <dbReference type="Proteomes" id="UP001321825"/>
    </source>
</evidence>
<evidence type="ECO:0000259" key="4">
    <source>
        <dbReference type="PROSITE" id="PS51462"/>
    </source>
</evidence>
<protein>
    <submittedName>
        <fullName evidence="5">8-oxo-dGTP diphosphatase</fullName>
        <ecNumber evidence="5">3.6.1.55</ecNumber>
    </submittedName>
</protein>
<feature type="domain" description="Nudix hydrolase" evidence="4">
    <location>
        <begin position="8"/>
        <end position="136"/>
    </location>
</feature>
<dbReference type="GO" id="GO:0035539">
    <property type="term" value="F:8-oxo-7,8-dihydrodeoxyguanosine triphosphate pyrophosphatase activity"/>
    <property type="evidence" value="ECO:0007669"/>
    <property type="project" value="UniProtKB-EC"/>
</dbReference>
<dbReference type="PROSITE" id="PS00893">
    <property type="entry name" value="NUDIX_BOX"/>
    <property type="match status" value="1"/>
</dbReference>
<organism evidence="5 6">
    <name type="scientific">Methylomarinovum caldicuralii</name>
    <dbReference type="NCBI Taxonomy" id="438856"/>
    <lineage>
        <taxon>Bacteria</taxon>
        <taxon>Pseudomonadati</taxon>
        <taxon>Pseudomonadota</taxon>
        <taxon>Gammaproteobacteria</taxon>
        <taxon>Methylococcales</taxon>
        <taxon>Methylothermaceae</taxon>
        <taxon>Methylomarinovum</taxon>
    </lineage>
</organism>
<evidence type="ECO:0000256" key="2">
    <source>
        <dbReference type="ARBA" id="ARBA00022801"/>
    </source>
</evidence>
<dbReference type="AlphaFoldDB" id="A0AAU9C4Y3"/>
<dbReference type="PRINTS" id="PR00502">
    <property type="entry name" value="NUDIXFAMILY"/>
</dbReference>
<dbReference type="PROSITE" id="PS51462">
    <property type="entry name" value="NUDIX"/>
    <property type="match status" value="1"/>
</dbReference>
<comment type="cofactor">
    <cofactor evidence="1">
        <name>Mg(2+)</name>
        <dbReference type="ChEBI" id="CHEBI:18420"/>
    </cofactor>
</comment>
<evidence type="ECO:0000256" key="3">
    <source>
        <dbReference type="RuleBase" id="RU003476"/>
    </source>
</evidence>
<dbReference type="InterPro" id="IPR015797">
    <property type="entry name" value="NUDIX_hydrolase-like_dom_sf"/>
</dbReference>
<reference evidence="6" key="1">
    <citation type="journal article" date="2024" name="Int. J. Syst. Evol. Microbiol.">
        <title>Methylomarinovum tepidoasis sp. nov., a moderately thermophilic methanotroph of the family Methylothermaceae isolated from a deep-sea hydrothermal field.</title>
        <authorList>
            <person name="Hirayama H."/>
            <person name="Takaki Y."/>
            <person name="Abe M."/>
            <person name="Miyazaki M."/>
            <person name="Uematsu K."/>
            <person name="Matsui Y."/>
            <person name="Takai K."/>
        </authorList>
    </citation>
    <scope>NUCLEOTIDE SEQUENCE [LARGE SCALE GENOMIC DNA]</scope>
    <source>
        <strain evidence="6">IT-9</strain>
    </source>
</reference>
<keyword evidence="6" id="KW-1185">Reference proteome</keyword>
<accession>A0AAU9C4Y3</accession>
<dbReference type="InterPro" id="IPR020084">
    <property type="entry name" value="NUDIX_hydrolase_CS"/>
</dbReference>
<dbReference type="CDD" id="cd18873">
    <property type="entry name" value="NUDIX_NadM_like"/>
    <property type="match status" value="1"/>
</dbReference>
<comment type="similarity">
    <text evidence="3">Belongs to the Nudix hydrolase family.</text>
</comment>
<dbReference type="InterPro" id="IPR020476">
    <property type="entry name" value="Nudix_hydrolase"/>
</dbReference>
<sequence>MPRPHTPLLAADVIIELADRPGRPIVLIERKYPPAGWAIPGGFVEIGETVERAAVREMAEETGLTVRLLALLGVYSDPRRDPRGHTVTVVYVGEAAGTPQAADDARTVAVVDPERPPRPLAFDHAGVLADYRRFRASGRPAPLRPDGWERWPL</sequence>
<name>A0AAU9C4Y3_9GAMM</name>
<dbReference type="Proteomes" id="UP001321825">
    <property type="component" value="Chromosome"/>
</dbReference>
<dbReference type="EMBL" id="AP024714">
    <property type="protein sequence ID" value="BCX82179.1"/>
    <property type="molecule type" value="Genomic_DNA"/>
</dbReference>
<dbReference type="RefSeq" id="WP_317704587.1">
    <property type="nucleotide sequence ID" value="NZ_AP024714.1"/>
</dbReference>
<dbReference type="EC" id="3.6.1.55" evidence="5"/>
<dbReference type="PANTHER" id="PTHR43736:SF1">
    <property type="entry name" value="DIHYDRONEOPTERIN TRIPHOSPHATE DIPHOSPHATASE"/>
    <property type="match status" value="1"/>
</dbReference>
<dbReference type="PANTHER" id="PTHR43736">
    <property type="entry name" value="ADP-RIBOSE PYROPHOSPHATASE"/>
    <property type="match status" value="1"/>
</dbReference>
<dbReference type="Gene3D" id="3.90.79.10">
    <property type="entry name" value="Nucleoside Triphosphate Pyrophosphohydrolase"/>
    <property type="match status" value="1"/>
</dbReference>
<dbReference type="InterPro" id="IPR000086">
    <property type="entry name" value="NUDIX_hydrolase_dom"/>
</dbReference>
<gene>
    <name evidence="5" type="ORF">MIT9_P1764</name>
</gene>
<dbReference type="SUPFAM" id="SSF55811">
    <property type="entry name" value="Nudix"/>
    <property type="match status" value="1"/>
</dbReference>
<proteinExistence type="inferred from homology"/>